<dbReference type="Proteomes" id="UP000070412">
    <property type="component" value="Unassembled WGS sequence"/>
</dbReference>
<evidence type="ECO:0000259" key="2">
    <source>
        <dbReference type="Pfam" id="PF25818"/>
    </source>
</evidence>
<keyword evidence="5" id="KW-1185">Reference proteome</keyword>
<name>A0A834RH65_SARSC</name>
<feature type="compositionally biased region" description="Acidic residues" evidence="1">
    <location>
        <begin position="109"/>
        <end position="126"/>
    </location>
</feature>
<reference evidence="3" key="2">
    <citation type="submission" date="2020-01" db="EMBL/GenBank/DDBJ databases">
        <authorList>
            <person name="Korhonen P.K.K."/>
            <person name="Guangxu M.G."/>
            <person name="Wang T.W."/>
            <person name="Stroehlein A.J.S."/>
            <person name="Young N.D."/>
            <person name="Ang C.-S.A."/>
            <person name="Fernando D.W.F."/>
            <person name="Lu H.L."/>
            <person name="Taylor S.T."/>
            <person name="Ehtesham M.E.M."/>
            <person name="Najaraj S.H.N."/>
            <person name="Harsha G.H.G."/>
            <person name="Madugundu A.M."/>
            <person name="Renuse S.R."/>
            <person name="Holt D.H."/>
            <person name="Pandey A.P."/>
            <person name="Papenfuss A.P."/>
            <person name="Gasser R.B.G."/>
            <person name="Fischer K.F."/>
        </authorList>
    </citation>
    <scope>NUCLEOTIDE SEQUENCE</scope>
    <source>
        <strain evidence="3">SSS_KF_BRIS2020</strain>
    </source>
</reference>
<evidence type="ECO:0000313" key="3">
    <source>
        <dbReference type="EMBL" id="KAF7496736.1"/>
    </source>
</evidence>
<evidence type="ECO:0000313" key="5">
    <source>
        <dbReference type="Proteomes" id="UP000070412"/>
    </source>
</evidence>
<dbReference type="PANTHER" id="PTHR13633">
    <property type="entry name" value="MITOCHONDRIAL TRANSCRIPTION RESCUE FACTOR 1"/>
    <property type="match status" value="1"/>
</dbReference>
<dbReference type="GO" id="GO:1903108">
    <property type="term" value="P:regulation of mitochondrial transcription"/>
    <property type="evidence" value="ECO:0007669"/>
    <property type="project" value="TreeGrafter"/>
</dbReference>
<reference evidence="4" key="3">
    <citation type="submission" date="2022-06" db="UniProtKB">
        <authorList>
            <consortium name="EnsemblMetazoa"/>
        </authorList>
    </citation>
    <scope>IDENTIFICATION</scope>
</reference>
<organism evidence="3">
    <name type="scientific">Sarcoptes scabiei</name>
    <name type="common">Itch mite</name>
    <name type="synonym">Acarus scabiei</name>
    <dbReference type="NCBI Taxonomy" id="52283"/>
    <lineage>
        <taxon>Eukaryota</taxon>
        <taxon>Metazoa</taxon>
        <taxon>Ecdysozoa</taxon>
        <taxon>Arthropoda</taxon>
        <taxon>Chelicerata</taxon>
        <taxon>Arachnida</taxon>
        <taxon>Acari</taxon>
        <taxon>Acariformes</taxon>
        <taxon>Sarcoptiformes</taxon>
        <taxon>Astigmata</taxon>
        <taxon>Psoroptidia</taxon>
        <taxon>Sarcoptoidea</taxon>
        <taxon>Sarcoptidae</taxon>
        <taxon>Sarcoptinae</taxon>
        <taxon>Sarcoptes</taxon>
    </lineage>
</organism>
<reference evidence="5" key="1">
    <citation type="journal article" date="2020" name="PLoS Negl. Trop. Dis.">
        <title>High-quality nuclear genome for Sarcoptes scabiei-A critical resource for a neglected parasite.</title>
        <authorList>
            <person name="Korhonen P.K."/>
            <person name="Gasser R.B."/>
            <person name="Ma G."/>
            <person name="Wang T."/>
            <person name="Stroehlein A.J."/>
            <person name="Young N.D."/>
            <person name="Ang C.S."/>
            <person name="Fernando D.D."/>
            <person name="Lu H.C."/>
            <person name="Taylor S."/>
            <person name="Reynolds S.L."/>
            <person name="Mofiz E."/>
            <person name="Najaraj S.H."/>
            <person name="Gowda H."/>
            <person name="Madugundu A."/>
            <person name="Renuse S."/>
            <person name="Holt D."/>
            <person name="Pandey A."/>
            <person name="Papenfuss A.T."/>
            <person name="Fischer K."/>
        </authorList>
    </citation>
    <scope>NUCLEOTIDE SEQUENCE [LARGE SCALE GENOMIC DNA]</scope>
</reference>
<dbReference type="EnsemblMetazoa" id="SSS_3165s_mrna">
    <property type="protein sequence ID" value="KAF7496736.1"/>
    <property type="gene ID" value="SSS_3165"/>
</dbReference>
<dbReference type="InterPro" id="IPR057896">
    <property type="entry name" value="MTRES1_C"/>
</dbReference>
<gene>
    <name evidence="3" type="ORF">SSS_3165</name>
</gene>
<evidence type="ECO:0000256" key="1">
    <source>
        <dbReference type="SAM" id="MobiDB-lite"/>
    </source>
</evidence>
<feature type="domain" description="Mitochondrial transcription rescue factor 1 C-terminal" evidence="2">
    <location>
        <begin position="145"/>
        <end position="243"/>
    </location>
</feature>
<dbReference type="OrthoDB" id="4150at2759"/>
<sequence length="260" mass="30764">MFRINFNIFRRKILEHSIHHQQHYHYKHRTNLIDHSRCFTQLSSCFVANSFRSKLFHYNETKNEYDDFGRVITVQTNFNYLQKRFKKKFRNKKSNESKSKSSSGSDSDEHSENDEANDDDDDDDRESIEYDQNNEPIISDSRTHSTTLTSNRLDGIGKNCFNISRAKFEESFYKDLVRVNGERVGKKSQTLFQEDEIDLIRGFKINQQNQLEINRIKILKLDDKSTGIGRFRLVYIKTNKLTIPNYEKAPYEGTLFASEQ</sequence>
<dbReference type="SUPFAM" id="SSF55174">
    <property type="entry name" value="Alpha-L RNA-binding motif"/>
    <property type="match status" value="1"/>
</dbReference>
<dbReference type="Pfam" id="PF25818">
    <property type="entry name" value="MTRES1_C"/>
    <property type="match status" value="1"/>
</dbReference>
<feature type="region of interest" description="Disordered" evidence="1">
    <location>
        <begin position="89"/>
        <end position="149"/>
    </location>
</feature>
<dbReference type="GO" id="GO:0003723">
    <property type="term" value="F:RNA binding"/>
    <property type="evidence" value="ECO:0007669"/>
    <property type="project" value="TreeGrafter"/>
</dbReference>
<dbReference type="AlphaFoldDB" id="A0A834RH65"/>
<proteinExistence type="predicted"/>
<dbReference type="EMBL" id="WVUK01000001">
    <property type="protein sequence ID" value="KAF7496736.1"/>
    <property type="molecule type" value="Genomic_DNA"/>
</dbReference>
<protein>
    <recommendedName>
        <fullName evidence="2">Mitochondrial transcription rescue factor 1 C-terminal domain-containing protein</fullName>
    </recommendedName>
</protein>
<evidence type="ECO:0000313" key="4">
    <source>
        <dbReference type="EnsemblMetazoa" id="KAF7496736.1"/>
    </source>
</evidence>
<accession>A0A834RH65</accession>
<dbReference type="GO" id="GO:0005739">
    <property type="term" value="C:mitochondrion"/>
    <property type="evidence" value="ECO:0007669"/>
    <property type="project" value="TreeGrafter"/>
</dbReference>
<dbReference type="PANTHER" id="PTHR13633:SF3">
    <property type="entry name" value="MITOCHONDRIAL TRANSCRIPTION RESCUE FACTOR 1"/>
    <property type="match status" value="1"/>
</dbReference>